<keyword evidence="2" id="KW-0456">Lyase</keyword>
<keyword evidence="4" id="KW-0614">Plasmid</keyword>
<dbReference type="Pfam" id="PF00378">
    <property type="entry name" value="ECH_1"/>
    <property type="match status" value="1"/>
</dbReference>
<reference evidence="4 5" key="1">
    <citation type="submission" date="2018-08" db="EMBL/GenBank/DDBJ databases">
        <title>Genomic taxonomy of the Vibrionaceae family.</title>
        <authorList>
            <person name="Gomez-Gil B."/>
            <person name="Tanaka M."/>
            <person name="Sawabe T."/>
            <person name="Enciso-Ibarra K."/>
        </authorList>
    </citation>
    <scope>NUCLEOTIDE SEQUENCE [LARGE SCALE GENOMIC DNA]</scope>
    <source>
        <strain evidence="4 5">CAIM 1831</strain>
        <plasmid evidence="5">pva1</plasmid>
    </source>
</reference>
<dbReference type="InterPro" id="IPR014748">
    <property type="entry name" value="Enoyl-CoA_hydra_C"/>
</dbReference>
<feature type="transmembrane region" description="Helical" evidence="3">
    <location>
        <begin position="108"/>
        <end position="133"/>
    </location>
</feature>
<sequence length="269" mass="29746">MSIHEPAWSDRNFSLLNLSVTEQTCQITLTRSASLNAFNHQMRTELADALTLINDDAKIRTVVLLAEGHCFSAGADLSELSNECDDVQVQLLEEYAPIFNMIRQSDKIFIAGVHGVAAGIGAALAMSCDLLVMADNAQLYPAFMLLGLVPDGGTSWHFIKQLGYRKSIELCLEAKSIDAEMCLSLGLTNKVVAQSELKPFVVSWAEKLSKGPSIAQRYVKPLLQQVDKLTFEQAFAMEAELQQQCFTSQDFEEGLLAFFEKRQPIFSGK</sequence>
<feature type="transmembrane region" description="Helical" evidence="3">
    <location>
        <begin position="139"/>
        <end position="159"/>
    </location>
</feature>
<dbReference type="PANTHER" id="PTHR11941:SF133">
    <property type="entry name" value="1,2-EPOXYPHENYLACETYL-COA ISOMERASE"/>
    <property type="match status" value="1"/>
</dbReference>
<dbReference type="PANTHER" id="PTHR11941">
    <property type="entry name" value="ENOYL-COA HYDRATASE-RELATED"/>
    <property type="match status" value="1"/>
</dbReference>
<dbReference type="Proteomes" id="UP000262832">
    <property type="component" value="Plasmid pVa1"/>
</dbReference>
<keyword evidence="3" id="KW-0472">Membrane</keyword>
<evidence type="ECO:0000256" key="2">
    <source>
        <dbReference type="ARBA" id="ARBA00023239"/>
    </source>
</evidence>
<proteinExistence type="inferred from homology"/>
<evidence type="ECO:0000256" key="1">
    <source>
        <dbReference type="ARBA" id="ARBA00005254"/>
    </source>
</evidence>
<dbReference type="SUPFAM" id="SSF52096">
    <property type="entry name" value="ClpP/crotonase"/>
    <property type="match status" value="1"/>
</dbReference>
<organism evidence="4 5">
    <name type="scientific">Vibrio alfacsensis</name>
    <dbReference type="NCBI Taxonomy" id="1074311"/>
    <lineage>
        <taxon>Bacteria</taxon>
        <taxon>Pseudomonadati</taxon>
        <taxon>Pseudomonadota</taxon>
        <taxon>Gammaproteobacteria</taxon>
        <taxon>Vibrionales</taxon>
        <taxon>Vibrionaceae</taxon>
        <taxon>Vibrio</taxon>
    </lineage>
</organism>
<keyword evidence="3" id="KW-1133">Transmembrane helix</keyword>
<keyword evidence="3" id="KW-0812">Transmembrane</keyword>
<dbReference type="EMBL" id="CP032095">
    <property type="protein sequence ID" value="AXY03783.1"/>
    <property type="molecule type" value="Genomic_DNA"/>
</dbReference>
<evidence type="ECO:0000313" key="4">
    <source>
        <dbReference type="EMBL" id="AXY03783.1"/>
    </source>
</evidence>
<comment type="similarity">
    <text evidence="1">Belongs to the enoyl-CoA hydratase/isomerase family.</text>
</comment>
<dbReference type="Gene3D" id="3.90.226.10">
    <property type="entry name" value="2-enoyl-CoA Hydratase, Chain A, domain 1"/>
    <property type="match status" value="1"/>
</dbReference>
<dbReference type="RefSeq" id="WP_128813656.1">
    <property type="nucleotide sequence ID" value="NZ_CP032095.1"/>
</dbReference>
<gene>
    <name evidence="4" type="ORF">D1115_23185</name>
</gene>
<keyword evidence="5" id="KW-1185">Reference proteome</keyword>
<dbReference type="Gene3D" id="1.10.12.10">
    <property type="entry name" value="Lyase 2-enoyl-coa Hydratase, Chain A, domain 2"/>
    <property type="match status" value="1"/>
</dbReference>
<geneLocation type="plasmid" evidence="5">
    <name>pva1</name>
</geneLocation>
<dbReference type="InterPro" id="IPR029045">
    <property type="entry name" value="ClpP/crotonase-like_dom_sf"/>
</dbReference>
<evidence type="ECO:0000256" key="3">
    <source>
        <dbReference type="SAM" id="Phobius"/>
    </source>
</evidence>
<accession>A0ABM6Z0T1</accession>
<evidence type="ECO:0000313" key="5">
    <source>
        <dbReference type="Proteomes" id="UP000262832"/>
    </source>
</evidence>
<protein>
    <submittedName>
        <fullName evidence="4">Enoyl-CoA hydratase/isomerase family protein</fullName>
    </submittedName>
</protein>
<name>A0ABM6Z0T1_9VIBR</name>
<dbReference type="CDD" id="cd06558">
    <property type="entry name" value="crotonase-like"/>
    <property type="match status" value="1"/>
</dbReference>
<dbReference type="InterPro" id="IPR001753">
    <property type="entry name" value="Enoyl-CoA_hydra/iso"/>
</dbReference>